<dbReference type="GO" id="GO:0005507">
    <property type="term" value="F:copper ion binding"/>
    <property type="evidence" value="ECO:0007669"/>
    <property type="project" value="InterPro"/>
</dbReference>
<feature type="domain" description="Plastocyanin-like" evidence="2">
    <location>
        <begin position="1"/>
        <end position="45"/>
    </location>
</feature>
<evidence type="ECO:0000313" key="3">
    <source>
        <dbReference type="EMBL" id="KAG4411798.1"/>
    </source>
</evidence>
<feature type="region of interest" description="Disordered" evidence="1">
    <location>
        <begin position="111"/>
        <end position="171"/>
    </location>
</feature>
<dbReference type="Proteomes" id="UP000664132">
    <property type="component" value="Unassembled WGS sequence"/>
</dbReference>
<dbReference type="GO" id="GO:0016491">
    <property type="term" value="F:oxidoreductase activity"/>
    <property type="evidence" value="ECO:0007669"/>
    <property type="project" value="InterPro"/>
</dbReference>
<evidence type="ECO:0000256" key="1">
    <source>
        <dbReference type="SAM" id="MobiDB-lite"/>
    </source>
</evidence>
<gene>
    <name evidence="3" type="ORF">IFR04_015061</name>
</gene>
<accession>A0A8H7T3X2</accession>
<keyword evidence="4" id="KW-1185">Reference proteome</keyword>
<name>A0A8H7T3X2_9HELO</name>
<feature type="non-terminal residue" evidence="3">
    <location>
        <position position="1"/>
    </location>
</feature>
<reference evidence="3" key="1">
    <citation type="submission" date="2021-02" db="EMBL/GenBank/DDBJ databases">
        <title>Genome sequence Cadophora malorum strain M34.</title>
        <authorList>
            <person name="Stefanovic E."/>
            <person name="Vu D."/>
            <person name="Scully C."/>
            <person name="Dijksterhuis J."/>
            <person name="Roader J."/>
            <person name="Houbraken J."/>
        </authorList>
    </citation>
    <scope>NUCLEOTIDE SEQUENCE</scope>
    <source>
        <strain evidence="3">M34</strain>
    </source>
</reference>
<dbReference type="InterPro" id="IPR008972">
    <property type="entry name" value="Cupredoxin"/>
</dbReference>
<evidence type="ECO:0000313" key="4">
    <source>
        <dbReference type="Proteomes" id="UP000664132"/>
    </source>
</evidence>
<sequence>DVIYLGRQGEVEILADFAPWSGLYMFHCHNIVHEDHDMMAAFNVSKIELSAWGYPESVDFGDPMSALFSAKAYTATDLNQIKYILLPYFQNLDAYPDASARIAALKDYHANGPRTTSTTTTQSSTTLSTLSVSASPTPVQSSVVTSTRSSSSRTTSSTRTTRTATSRTTTT</sequence>
<proteinExistence type="predicted"/>
<comment type="caution">
    <text evidence="3">The sequence shown here is derived from an EMBL/GenBank/DDBJ whole genome shotgun (WGS) entry which is preliminary data.</text>
</comment>
<evidence type="ECO:0000259" key="2">
    <source>
        <dbReference type="Pfam" id="PF07731"/>
    </source>
</evidence>
<protein>
    <recommendedName>
        <fullName evidence="2">Plastocyanin-like domain-containing protein</fullName>
    </recommendedName>
</protein>
<dbReference type="Gene3D" id="2.60.40.420">
    <property type="entry name" value="Cupredoxins - blue copper proteins"/>
    <property type="match status" value="2"/>
</dbReference>
<dbReference type="Pfam" id="PF07731">
    <property type="entry name" value="Cu-oxidase_2"/>
    <property type="match status" value="1"/>
</dbReference>
<dbReference type="EMBL" id="JAFJYH010000438">
    <property type="protein sequence ID" value="KAG4411798.1"/>
    <property type="molecule type" value="Genomic_DNA"/>
</dbReference>
<dbReference type="AlphaFoldDB" id="A0A8H7T3X2"/>
<feature type="compositionally biased region" description="Low complexity" evidence="1">
    <location>
        <begin position="115"/>
        <end position="171"/>
    </location>
</feature>
<organism evidence="3 4">
    <name type="scientific">Cadophora malorum</name>
    <dbReference type="NCBI Taxonomy" id="108018"/>
    <lineage>
        <taxon>Eukaryota</taxon>
        <taxon>Fungi</taxon>
        <taxon>Dikarya</taxon>
        <taxon>Ascomycota</taxon>
        <taxon>Pezizomycotina</taxon>
        <taxon>Leotiomycetes</taxon>
        <taxon>Helotiales</taxon>
        <taxon>Ploettnerulaceae</taxon>
        <taxon>Cadophora</taxon>
    </lineage>
</organism>
<dbReference type="InterPro" id="IPR011706">
    <property type="entry name" value="Cu-oxidase_C"/>
</dbReference>
<dbReference type="SUPFAM" id="SSF49503">
    <property type="entry name" value="Cupredoxins"/>
    <property type="match status" value="1"/>
</dbReference>
<dbReference type="OrthoDB" id="262547at2759"/>